<proteinExistence type="predicted"/>
<gene>
    <name evidence="2" type="ORF">LYNGBM3L_58160</name>
</gene>
<dbReference type="GO" id="GO:0030246">
    <property type="term" value="F:carbohydrate binding"/>
    <property type="evidence" value="ECO:0007669"/>
    <property type="project" value="InterPro"/>
</dbReference>
<protein>
    <recommendedName>
        <fullName evidence="4">Carboxypeptidase regulatory-like domain-containing protein</fullName>
    </recommendedName>
</protein>
<dbReference type="SUPFAM" id="SSF49452">
    <property type="entry name" value="Starch-binding domain-like"/>
    <property type="match status" value="1"/>
</dbReference>
<keyword evidence="1" id="KW-0732">Signal</keyword>
<accession>F4XZG8</accession>
<name>F4XZG8_9CYAN</name>
<dbReference type="HOGENOM" id="CLU_296970_0_0_3"/>
<dbReference type="OrthoDB" id="580948at2"/>
<organism evidence="2 3">
    <name type="scientific">Moorena producens 3L</name>
    <dbReference type="NCBI Taxonomy" id="489825"/>
    <lineage>
        <taxon>Bacteria</taxon>
        <taxon>Bacillati</taxon>
        <taxon>Cyanobacteriota</taxon>
        <taxon>Cyanophyceae</taxon>
        <taxon>Coleofasciculales</taxon>
        <taxon>Coleofasciculaceae</taxon>
        <taxon>Moorena</taxon>
    </lineage>
</organism>
<dbReference type="InterPro" id="IPR013784">
    <property type="entry name" value="Carb-bd-like_fold"/>
</dbReference>
<dbReference type="Gene3D" id="2.60.40.1120">
    <property type="entry name" value="Carboxypeptidase-like, regulatory domain"/>
    <property type="match status" value="1"/>
</dbReference>
<dbReference type="Pfam" id="PF13620">
    <property type="entry name" value="CarboxypepD_reg"/>
    <property type="match status" value="1"/>
</dbReference>
<evidence type="ECO:0000256" key="1">
    <source>
        <dbReference type="SAM" id="SignalP"/>
    </source>
</evidence>
<dbReference type="AlphaFoldDB" id="F4XZG8"/>
<evidence type="ECO:0008006" key="4">
    <source>
        <dbReference type="Google" id="ProtNLM"/>
    </source>
</evidence>
<feature type="signal peptide" evidence="1">
    <location>
        <begin position="1"/>
        <end position="26"/>
    </location>
</feature>
<dbReference type="eggNOG" id="COG3188">
    <property type="taxonomic scope" value="Bacteria"/>
</dbReference>
<evidence type="ECO:0000313" key="2">
    <source>
        <dbReference type="EMBL" id="EGJ29973.1"/>
    </source>
</evidence>
<sequence>MKIISLAYLAVTTLLSSLITITSVVAQTLAPEIPKPEVAATTSSPRRNDSDQLIILPVGVNLGKQNVIPSTLVRGFEDGSQAINFEKWLIPLDDVIKGLKLDVKPLEDGQLEVRSPGLVTRINPEDLPTDPELGLVIPVKTIQTLLGVPTEFDMIEYAIRFNPPWLNVRRKGRRTPEIPVVLEGLSEIDAPAFSISAIRQRVNISGRGGGSSSLSNSTNYTGEFTTIGTLLGGSWFLRTRQPDLTDTGTFRLQEAQYFRQTDAADYVLGSQPTFWRSQGTGQYWGATTIQRWGFIPPRSSGGGFSPSQRLQANDIGRSITGEAEPGTLVQLTQGFNDVVVDEILVDSSGVYRFENVITGRGGSNTYRVFLYPDGQLTAEPEIREAKFSIIPGQLTKGASALVVSTGLSRESSQNGNFFGEFTDVRGGIAYRLGVTEDLTLGMGMVYDESVLGLGELFYQPAGFPLKVKVSALLGTEDEGIDYDASINFQPSPKLSFNFNSDSLAQRFRVNWQVFRGLTLRASGNTREEALAAGMSISHTSQNFSLFASADMDTNNNLRWSLRSNLGSLRLSHRGNEITTNSELIYYLSDSSASKGHSLLLGYETRDSNNRDDHLARLAWRYRSPQQSSDGRYLWDLDFGYGFGSRGNGLIASASSAVIPGLVLRLRYQEISTTSDGSTFRIEVSPNINVQSGISAADTRFDRLRSRGGLLIQPFFDNNGNGKRDKGEEIYLEEPDLLLLLNNKSITSFRPDIRNNGIFVKLDPDTYRLDLDPAGYPIDWKPEESAYAVEVVPGSYTPVTVPMVLSYTFAGVVTDAGGEAVEGAKVEAVPVDSGKSIFSITNGAGVFYLEGLQQGKYNLLINGESAQPNQIEIKPDSEPFQELNLSILLSP</sequence>
<dbReference type="EMBL" id="GL890964">
    <property type="protein sequence ID" value="EGJ29973.1"/>
    <property type="molecule type" value="Genomic_DNA"/>
</dbReference>
<dbReference type="RefSeq" id="WP_008188506.1">
    <property type="nucleotide sequence ID" value="NZ_GL890964.1"/>
</dbReference>
<feature type="chain" id="PRO_5003324533" description="Carboxypeptidase regulatory-like domain-containing protein" evidence="1">
    <location>
        <begin position="27"/>
        <end position="890"/>
    </location>
</feature>
<dbReference type="Proteomes" id="UP000003959">
    <property type="component" value="Unassembled WGS sequence"/>
</dbReference>
<keyword evidence="3" id="KW-1185">Reference proteome</keyword>
<evidence type="ECO:0000313" key="3">
    <source>
        <dbReference type="Proteomes" id="UP000003959"/>
    </source>
</evidence>
<reference evidence="3" key="1">
    <citation type="journal article" date="2011" name="Proc. Natl. Acad. Sci. U.S.A.">
        <title>Genomic insights into the physiology and ecology of the marine filamentous cyanobacterium Lyngbya majuscula.</title>
        <authorList>
            <person name="Jones A.C."/>
            <person name="Monroe E.A."/>
            <person name="Podell S."/>
            <person name="Hess W.R."/>
            <person name="Klages S."/>
            <person name="Esquenazi E."/>
            <person name="Niessen S."/>
            <person name="Hoover H."/>
            <person name="Rothmann M."/>
            <person name="Lasken R.S."/>
            <person name="Yates J.R.III."/>
            <person name="Reinhardt R."/>
            <person name="Kube M."/>
            <person name="Burkart M.D."/>
            <person name="Allen E.E."/>
            <person name="Dorrestein P.C."/>
            <person name="Gerwick W.H."/>
            <person name="Gerwick L."/>
        </authorList>
    </citation>
    <scope>NUCLEOTIDE SEQUENCE [LARGE SCALE GENOMIC DNA]</scope>
    <source>
        <strain evidence="3">3L</strain>
    </source>
</reference>